<dbReference type="Proteomes" id="UP000051952">
    <property type="component" value="Unassembled WGS sequence"/>
</dbReference>
<dbReference type="VEuPathDB" id="TriTrypDB:BSAL_49010"/>
<evidence type="ECO:0000256" key="1">
    <source>
        <dbReference type="SAM" id="MobiDB-lite"/>
    </source>
</evidence>
<protein>
    <submittedName>
        <fullName evidence="2">Uncharacterized protein</fullName>
    </submittedName>
</protein>
<evidence type="ECO:0000313" key="2">
    <source>
        <dbReference type="EMBL" id="CUI10775.1"/>
    </source>
</evidence>
<name>A0A0S4KGR7_BODSA</name>
<proteinExistence type="predicted"/>
<keyword evidence="3" id="KW-1185">Reference proteome</keyword>
<dbReference type="EMBL" id="CYKH01000002">
    <property type="protein sequence ID" value="CUI10775.1"/>
    <property type="molecule type" value="Genomic_DNA"/>
</dbReference>
<evidence type="ECO:0000313" key="3">
    <source>
        <dbReference type="Proteomes" id="UP000051952"/>
    </source>
</evidence>
<organism evidence="2 3">
    <name type="scientific">Bodo saltans</name>
    <name type="common">Flagellated protozoan</name>
    <dbReference type="NCBI Taxonomy" id="75058"/>
    <lineage>
        <taxon>Eukaryota</taxon>
        <taxon>Discoba</taxon>
        <taxon>Euglenozoa</taxon>
        <taxon>Kinetoplastea</taxon>
        <taxon>Metakinetoplastina</taxon>
        <taxon>Eubodonida</taxon>
        <taxon>Bodonidae</taxon>
        <taxon>Bodo</taxon>
    </lineage>
</organism>
<reference evidence="3" key="1">
    <citation type="submission" date="2015-09" db="EMBL/GenBank/DDBJ databases">
        <authorList>
            <consortium name="Pathogen Informatics"/>
        </authorList>
    </citation>
    <scope>NUCLEOTIDE SEQUENCE [LARGE SCALE GENOMIC DNA]</scope>
    <source>
        <strain evidence="3">Lake Konstanz</strain>
    </source>
</reference>
<accession>A0A0S4KGR7</accession>
<dbReference type="AlphaFoldDB" id="A0A0S4KGR7"/>
<gene>
    <name evidence="2" type="ORF">BSAL_49010</name>
</gene>
<sequence>MRIGGTFTLTSGARWVMTNLSYSGPTLMTWAASGGTFTQLSPNCVRTALGTVLDTARAQPEQPRGVDRVQPERRGDDGERPCDGACDRADGGHGAVPLLVDELLDVGDNGSAH</sequence>
<feature type="compositionally biased region" description="Basic and acidic residues" evidence="1">
    <location>
        <begin position="64"/>
        <end position="91"/>
    </location>
</feature>
<feature type="region of interest" description="Disordered" evidence="1">
    <location>
        <begin position="56"/>
        <end position="93"/>
    </location>
</feature>